<dbReference type="AlphaFoldDB" id="A0AA49GH83"/>
<organism evidence="2 3">
    <name type="scientific">Marivirga arenosa</name>
    <dbReference type="NCBI Taxonomy" id="3059076"/>
    <lineage>
        <taxon>Bacteria</taxon>
        <taxon>Pseudomonadati</taxon>
        <taxon>Bacteroidota</taxon>
        <taxon>Cytophagia</taxon>
        <taxon>Cytophagales</taxon>
        <taxon>Marivirgaceae</taxon>
        <taxon>Marivirga</taxon>
    </lineage>
</organism>
<dbReference type="RefSeq" id="WP_302099641.1">
    <property type="nucleotide sequence ID" value="NZ_CP129968.2"/>
</dbReference>
<accession>A0AA49GH83</accession>
<dbReference type="Proteomes" id="UP001232019">
    <property type="component" value="Chromosome"/>
</dbReference>
<dbReference type="EMBL" id="CP129968">
    <property type="protein sequence ID" value="WKK81522.2"/>
    <property type="molecule type" value="Genomic_DNA"/>
</dbReference>
<evidence type="ECO:0000313" key="3">
    <source>
        <dbReference type="Proteomes" id="UP001244443"/>
    </source>
</evidence>
<proteinExistence type="predicted"/>
<name>A0AA49GH83_9BACT</name>
<gene>
    <name evidence="1" type="ORF">QYS47_04265</name>
    <name evidence="2" type="ORF">QYS48_14160</name>
</gene>
<dbReference type="Proteomes" id="UP001244443">
    <property type="component" value="Chromosome"/>
</dbReference>
<sequence>MEKSKKIGRNLLLTLGVIVGILIFLLGSKFNSNFGHAQKEFDKKEHVIDSNPIVKKFFS</sequence>
<dbReference type="KEGG" id="marp:QYS47_04265"/>
<dbReference type="EMBL" id="CP129970">
    <property type="protein sequence ID" value="WKK83476.1"/>
    <property type="molecule type" value="Genomic_DNA"/>
</dbReference>
<evidence type="ECO:0000313" key="1">
    <source>
        <dbReference type="EMBL" id="WKK81522.2"/>
    </source>
</evidence>
<evidence type="ECO:0000313" key="2">
    <source>
        <dbReference type="EMBL" id="WKK83476.1"/>
    </source>
</evidence>
<reference evidence="2 3" key="1">
    <citation type="submission" date="2023-08" db="EMBL/GenBank/DDBJ databases">
        <title>Comparative genomics and taxonomic characterization of three novel marine species of genus Marivirga.</title>
        <authorList>
            <person name="Muhammad N."/>
            <person name="Kim S.-G."/>
        </authorList>
    </citation>
    <scope>NUCLEOTIDE SEQUENCE [LARGE SCALE GENOMIC DNA]</scope>
    <source>
        <strain evidence="2 3">ABR2-2</strain>
        <strain evidence="1">BKB1-2</strain>
    </source>
</reference>
<keyword evidence="3" id="KW-1185">Reference proteome</keyword>
<accession>A0AA49GE43</accession>
<protein>
    <submittedName>
        <fullName evidence="2">Uncharacterized protein</fullName>
    </submittedName>
</protein>